<dbReference type="Pfam" id="PF07195">
    <property type="entry name" value="FliD_C"/>
    <property type="match status" value="1"/>
</dbReference>
<proteinExistence type="inferred from homology"/>
<accession>G9QM36</accession>
<reference evidence="9 10" key="1">
    <citation type="submission" date="2011-09" db="EMBL/GenBank/DDBJ databases">
        <title>The Genome Sequence of Bacillus smithii 7_3_47FAA.</title>
        <authorList>
            <consortium name="The Broad Institute Genome Sequencing Platform"/>
            <person name="Earl A."/>
            <person name="Ward D."/>
            <person name="Feldgarden M."/>
            <person name="Gevers D."/>
            <person name="Daigneault M."/>
            <person name="Strauss J."/>
            <person name="Allen-Vercoe E."/>
            <person name="Young S.K."/>
            <person name="Zeng Q."/>
            <person name="Gargeya S."/>
            <person name="Fitzgerald M."/>
            <person name="Haas B."/>
            <person name="Abouelleil A."/>
            <person name="Alvarado L."/>
            <person name="Arachchi H.M."/>
            <person name="Berlin A."/>
            <person name="Brown A."/>
            <person name="Chapman S.B."/>
            <person name="Chen Z."/>
            <person name="Dunbar C."/>
            <person name="Freedman E."/>
            <person name="Gearin G."/>
            <person name="Goldberg J."/>
            <person name="Griggs A."/>
            <person name="Gujja S."/>
            <person name="Heiman D."/>
            <person name="Howarth C."/>
            <person name="Larson L."/>
            <person name="Lui A."/>
            <person name="MacDonald P.J.P."/>
            <person name="Montmayeur A."/>
            <person name="Murphy C."/>
            <person name="Neiman D."/>
            <person name="Pearson M."/>
            <person name="Priest M."/>
            <person name="Roberts A."/>
            <person name="Saif S."/>
            <person name="Shea T."/>
            <person name="Shenoy N."/>
            <person name="Sisk P."/>
            <person name="Stolte C."/>
            <person name="Sykes S."/>
            <person name="Wortman J."/>
            <person name="Nusbaum C."/>
            <person name="Birren B."/>
        </authorList>
    </citation>
    <scope>NUCLEOTIDE SEQUENCE [LARGE SCALE GENOMIC DNA]</scope>
    <source>
        <strain evidence="9 10">7_3_47FAA</strain>
    </source>
</reference>
<dbReference type="GO" id="GO:0071973">
    <property type="term" value="P:bacterial-type flagellum-dependent cell motility"/>
    <property type="evidence" value="ECO:0007669"/>
    <property type="project" value="TreeGrafter"/>
</dbReference>
<dbReference type="GO" id="GO:0007155">
    <property type="term" value="P:cell adhesion"/>
    <property type="evidence" value="ECO:0007669"/>
    <property type="project" value="InterPro"/>
</dbReference>
<dbReference type="AlphaFoldDB" id="G9QM36"/>
<evidence type="ECO:0000313" key="9">
    <source>
        <dbReference type="EMBL" id="EHL77363.1"/>
    </source>
</evidence>
<evidence type="ECO:0000259" key="7">
    <source>
        <dbReference type="Pfam" id="PF02465"/>
    </source>
</evidence>
<evidence type="ECO:0000256" key="6">
    <source>
        <dbReference type="SAM" id="MobiDB-lite"/>
    </source>
</evidence>
<dbReference type="InterPro" id="IPR003481">
    <property type="entry name" value="FliD_N"/>
</dbReference>
<comment type="caution">
    <text evidence="9">The sequence shown here is derived from an EMBL/GenBank/DDBJ whole genome shotgun (WGS) entry which is preliminary data.</text>
</comment>
<dbReference type="EMBL" id="ACWF01000114">
    <property type="protein sequence ID" value="EHL77363.1"/>
    <property type="molecule type" value="Genomic_DNA"/>
</dbReference>
<dbReference type="PANTHER" id="PTHR30288">
    <property type="entry name" value="FLAGELLAR CAP/ASSEMBLY PROTEIN FLID"/>
    <property type="match status" value="1"/>
</dbReference>
<evidence type="ECO:0000256" key="3">
    <source>
        <dbReference type="ARBA" id="ARBA00023054"/>
    </source>
</evidence>
<comment type="similarity">
    <text evidence="1 5">Belongs to the FliD family.</text>
</comment>
<comment type="subunit">
    <text evidence="2 5">Homopentamer.</text>
</comment>
<evidence type="ECO:0000259" key="8">
    <source>
        <dbReference type="Pfam" id="PF07195"/>
    </source>
</evidence>
<organism evidence="9 10">
    <name type="scientific">Bacillus smithii 7_3_47FAA</name>
    <dbReference type="NCBI Taxonomy" id="665952"/>
    <lineage>
        <taxon>Bacteria</taxon>
        <taxon>Bacillati</taxon>
        <taxon>Bacillota</taxon>
        <taxon>Bacilli</taxon>
        <taxon>Bacillales</taxon>
        <taxon>Bacillaceae</taxon>
        <taxon>Bacillus</taxon>
    </lineage>
</organism>
<dbReference type="InterPro" id="IPR040026">
    <property type="entry name" value="FliD"/>
</dbReference>
<keyword evidence="5" id="KW-0964">Secreted</keyword>
<name>G9QM36_9BACI</name>
<dbReference type="RefSeq" id="WP_004439707.1">
    <property type="nucleotide sequence ID" value="NZ_JH414756.1"/>
</dbReference>
<feature type="domain" description="Flagellar hook-associated protein 2 C-terminal" evidence="8">
    <location>
        <begin position="326"/>
        <end position="581"/>
    </location>
</feature>
<keyword evidence="3" id="KW-0175">Coiled coil</keyword>
<feature type="domain" description="Flagellar hook-associated protein 2 N-terminal" evidence="7">
    <location>
        <begin position="10"/>
        <end position="106"/>
    </location>
</feature>
<dbReference type="Pfam" id="PF02465">
    <property type="entry name" value="FliD_N"/>
    <property type="match status" value="1"/>
</dbReference>
<sequence>MVTRITGLASGMDIDSMVKQLMTAAKVPLDKLKQQKQILEWQRDDYRDMNSALLDFRSLLTQMKLTTNYRARQVASSDDSKVTATASSAAGLTSYSISNVTQLASAETIAAKNSITNDAANFDPTKSLQDQPLNLTWKTGGVATKSITVTADGTNFELGESNFDLTKSEDWNVVVNGQTFTVVTDSGHTLNSNEVYIDSNGNMTFGTTIAKDSTIKIDYITTDITQKYSVFSIDSWTSKGEVKKNFLVQGSDSLNTVISKVNSSGVGVNMFYDSFSGKMSVVRTETGDFNSAGLDLQITGDFAKAISLETNENDSSGNSYVNVQEGKNAKFTLNGLETERTSNTFTVNGVNFTLKQTFDSPVTVTVTNDSDTVFQNIKNFIDKYNDLIDKISKKTSEERYRDYPPLTDDQREQLTDKQQEQWEEKAKSGLLRNDPILTGLLSKMRTNFYSTVQNDSVSANYNQIAKIGITTSSNFLDGGKLIIDDAKLKQAIQDDPTSVENLFRGDGGIIQQLYDTVNNAMSQLKDKAGNSYSTNQQFSIGRQLDDIDKRVTDMQNSLDDLENRYYNQFTAMEQAIQQANQQSLYLTQMLSGGN</sequence>
<keyword evidence="4 5" id="KW-0975">Bacterial flagellum</keyword>
<dbReference type="PATRIC" id="fig|665952.3.peg.2136"/>
<dbReference type="GO" id="GO:0009424">
    <property type="term" value="C:bacterial-type flagellum hook"/>
    <property type="evidence" value="ECO:0007669"/>
    <property type="project" value="UniProtKB-UniRule"/>
</dbReference>
<comment type="function">
    <text evidence="5">Required for morphogenesis and for the elongation of the flagellar filament by facilitating polymerization of the flagellin monomers at the tip of growing filament. Forms a capping structure, which prevents flagellin subunits (transported through the central channel of the flagellum) from leaking out without polymerization at the distal end.</text>
</comment>
<evidence type="ECO:0000313" key="10">
    <source>
        <dbReference type="Proteomes" id="UP000011747"/>
    </source>
</evidence>
<evidence type="ECO:0000256" key="5">
    <source>
        <dbReference type="RuleBase" id="RU362066"/>
    </source>
</evidence>
<dbReference type="NCBIfam" id="NF005833">
    <property type="entry name" value="PRK07737.1"/>
    <property type="match status" value="1"/>
</dbReference>
<evidence type="ECO:0000256" key="1">
    <source>
        <dbReference type="ARBA" id="ARBA00009764"/>
    </source>
</evidence>
<dbReference type="PANTHER" id="PTHR30288:SF0">
    <property type="entry name" value="FLAGELLAR HOOK-ASSOCIATED PROTEIN 2"/>
    <property type="match status" value="1"/>
</dbReference>
<dbReference type="Proteomes" id="UP000011747">
    <property type="component" value="Unassembled WGS sequence"/>
</dbReference>
<dbReference type="HOGENOM" id="CLU_015182_0_2_9"/>
<dbReference type="GO" id="GO:0005576">
    <property type="term" value="C:extracellular region"/>
    <property type="evidence" value="ECO:0007669"/>
    <property type="project" value="UniProtKB-SubCell"/>
</dbReference>
<gene>
    <name evidence="9" type="ORF">HMPREF1015_02094</name>
</gene>
<evidence type="ECO:0000256" key="2">
    <source>
        <dbReference type="ARBA" id="ARBA00011255"/>
    </source>
</evidence>
<dbReference type="InterPro" id="IPR010809">
    <property type="entry name" value="FliD_C"/>
</dbReference>
<dbReference type="GO" id="GO:0009421">
    <property type="term" value="C:bacterial-type flagellum filament cap"/>
    <property type="evidence" value="ECO:0007669"/>
    <property type="project" value="InterPro"/>
</dbReference>
<protein>
    <recommendedName>
        <fullName evidence="5">Flagellar hook-associated protein 2</fullName>
        <shortName evidence="5">HAP2</shortName>
    </recommendedName>
    <alternativeName>
        <fullName evidence="5">Flagellar cap protein</fullName>
    </alternativeName>
</protein>
<comment type="subcellular location">
    <subcellularLocation>
        <location evidence="5">Secreted</location>
    </subcellularLocation>
    <subcellularLocation>
        <location evidence="5">Bacterial flagellum</location>
    </subcellularLocation>
</comment>
<evidence type="ECO:0000256" key="4">
    <source>
        <dbReference type="ARBA" id="ARBA00023143"/>
    </source>
</evidence>
<keyword evidence="10" id="KW-1185">Reference proteome</keyword>
<feature type="region of interest" description="Disordered" evidence="6">
    <location>
        <begin position="399"/>
        <end position="425"/>
    </location>
</feature>